<keyword evidence="1" id="KW-1133">Transmembrane helix</keyword>
<gene>
    <name evidence="2" type="ORF">CYXG_00190</name>
</gene>
<keyword evidence="3" id="KW-1185">Reference proteome</keyword>
<accession>M1TUZ3</accession>
<evidence type="ECO:0000256" key="1">
    <source>
        <dbReference type="SAM" id="Phobius"/>
    </source>
</evidence>
<evidence type="ECO:0000313" key="2">
    <source>
        <dbReference type="EMBL" id="AGG54254.1"/>
    </source>
</evidence>
<keyword evidence="1" id="KW-0472">Membrane</keyword>
<dbReference type="OrthoDB" id="23564at10239"/>
<sequence length="65" mass="7603">MNDFTIFIYFICFAAVAGATFAFMFKTMTATFEEFNKPPIKRPRHPEMEDVKNGDELLVFRSEDK</sequence>
<keyword evidence="1" id="KW-0812">Transmembrane</keyword>
<dbReference type="RefSeq" id="YP_007677379.1">
    <property type="nucleotide sequence ID" value="NC_020875.1"/>
</dbReference>
<dbReference type="Proteomes" id="UP000203282">
    <property type="component" value="Segment"/>
</dbReference>
<protein>
    <submittedName>
        <fullName evidence="2">Uncharacterized protein</fullName>
    </submittedName>
</protein>
<dbReference type="EMBL" id="HQ316583">
    <property type="protein sequence ID" value="AGG54254.1"/>
    <property type="molecule type" value="Genomic_DNA"/>
</dbReference>
<dbReference type="KEGG" id="vg:15013615"/>
<evidence type="ECO:0000313" key="3">
    <source>
        <dbReference type="Proteomes" id="UP000203282"/>
    </source>
</evidence>
<name>M1TUZ3_9CAUD</name>
<dbReference type="GeneID" id="15013615"/>
<proteinExistence type="predicted"/>
<organism evidence="2 3">
    <name type="scientific">Synechococcus phage S-SSM4</name>
    <dbReference type="NCBI Taxonomy" id="536466"/>
    <lineage>
        <taxon>Viruses</taxon>
        <taxon>Duplodnaviria</taxon>
        <taxon>Heunggongvirae</taxon>
        <taxon>Uroviricota</taxon>
        <taxon>Caudoviricetes</taxon>
        <taxon>Pantevenvirales</taxon>
        <taxon>Kyanoviridae</taxon>
        <taxon>Greenvirus</taxon>
        <taxon>Greenvirus ssm4</taxon>
    </lineage>
</organism>
<reference evidence="2 3" key="1">
    <citation type="submission" date="2010-03" db="EMBL/GenBank/DDBJ databases">
        <title>The Genome Sequence of Cyanophage S-SSM4.</title>
        <authorList>
            <consortium name="The Broad Institute Genome Sequencing Platform"/>
            <person name="Henn M.R."/>
            <person name="Sullivan M.S."/>
            <person name="Osburne M.S."/>
            <person name="Levin J."/>
            <person name="Malboeuf C."/>
            <person name="Casali M."/>
            <person name="Russ C."/>
            <person name="Lennon N."/>
            <person name="Erlich R."/>
            <person name="Young S.K."/>
            <person name="Koehrsen M."/>
            <person name="Yandava C."/>
            <person name="Zeng Q."/>
            <person name="Alvarado L."/>
            <person name="Anderson S."/>
            <person name="Berlin A."/>
            <person name="Borenstein D."/>
            <person name="Chen Z."/>
            <person name="Engels R."/>
            <person name="Freedman E."/>
            <person name="Gellesch M."/>
            <person name="Goldberg J."/>
            <person name="Green L."/>
            <person name="Griggs A."/>
            <person name="Gujja S."/>
            <person name="Heiman D."/>
            <person name="Hepburn T."/>
            <person name="Howarth C."/>
            <person name="Jen D."/>
            <person name="Larson L."/>
            <person name="Lewis B."/>
            <person name="Mehta T."/>
            <person name="Park D."/>
            <person name="Pearson M."/>
            <person name="Roberts A."/>
            <person name="Ryan E."/>
            <person name="Saif S."/>
            <person name="Shea T."/>
            <person name="Shenoy N."/>
            <person name="Sisk P."/>
            <person name="Stolte C."/>
            <person name="Sykes S."/>
            <person name="Walk T."/>
            <person name="White J."/>
            <person name="Yu Q."/>
            <person name="Coleman M.L."/>
            <person name="Huang K.H."/>
            <person name="Weigele P.R."/>
            <person name="DeFrancesco A.S."/>
            <person name="Kern S.E."/>
            <person name="Thompson L.R."/>
            <person name="Fu R."/>
            <person name="Hombeck B."/>
            <person name="Chisholm S.W."/>
            <person name="Haas B."/>
            <person name="Nusbaum C."/>
            <person name="Galagan J."/>
            <person name="Birren B."/>
        </authorList>
    </citation>
    <scope>NUCLEOTIDE SEQUENCE [LARGE SCALE GENOMIC DNA]</scope>
    <source>
        <strain evidence="2 3">S-SSM4</strain>
    </source>
</reference>
<feature type="transmembrane region" description="Helical" evidence="1">
    <location>
        <begin position="6"/>
        <end position="25"/>
    </location>
</feature>